<organism evidence="2 3">
    <name type="scientific">Nonomuraea ferruginea</name>
    <dbReference type="NCBI Taxonomy" id="46174"/>
    <lineage>
        <taxon>Bacteria</taxon>
        <taxon>Bacillati</taxon>
        <taxon>Actinomycetota</taxon>
        <taxon>Actinomycetes</taxon>
        <taxon>Streptosporangiales</taxon>
        <taxon>Streptosporangiaceae</taxon>
        <taxon>Nonomuraea</taxon>
    </lineage>
</organism>
<dbReference type="Proteomes" id="UP001212498">
    <property type="component" value="Unassembled WGS sequence"/>
</dbReference>
<dbReference type="EMBL" id="JAPNUD010000011">
    <property type="protein sequence ID" value="MDA0640206.1"/>
    <property type="molecule type" value="Genomic_DNA"/>
</dbReference>
<evidence type="ECO:0000256" key="1">
    <source>
        <dbReference type="SAM" id="SignalP"/>
    </source>
</evidence>
<dbReference type="InterPro" id="IPR021224">
    <property type="entry name" value="DUF2690"/>
</dbReference>
<accession>A0ABT4SSG3</accession>
<dbReference type="RefSeq" id="WP_271275499.1">
    <property type="nucleotide sequence ID" value="NZ_JAPNUD010000011.1"/>
</dbReference>
<sequence length="149" mass="15599">MMKLLTLGRAALATALAVTALGGVAATSAQAAAGCSGASCVGKNPSTMGCTADQTILERVRIDSYLEFQLVHSAACAARWGAFKVSTTGSAGKVTLTETRQVKTPYGWYKNGEEWVVADLSKKGTTRTEMNRNTGDDRHRVCASGFGCT</sequence>
<keyword evidence="1" id="KW-0732">Signal</keyword>
<dbReference type="PROSITE" id="PS51257">
    <property type="entry name" value="PROKAR_LIPOPROTEIN"/>
    <property type="match status" value="1"/>
</dbReference>
<feature type="non-terminal residue" evidence="2">
    <location>
        <position position="149"/>
    </location>
</feature>
<dbReference type="Pfam" id="PF10901">
    <property type="entry name" value="DUF2690"/>
    <property type="match status" value="1"/>
</dbReference>
<evidence type="ECO:0000313" key="2">
    <source>
        <dbReference type="EMBL" id="MDA0640206.1"/>
    </source>
</evidence>
<feature type="signal peptide" evidence="1">
    <location>
        <begin position="1"/>
        <end position="31"/>
    </location>
</feature>
<protein>
    <submittedName>
        <fullName evidence="2">DUF2690 domain-containing protein</fullName>
    </submittedName>
</protein>
<keyword evidence="3" id="KW-1185">Reference proteome</keyword>
<feature type="chain" id="PRO_5047372838" evidence="1">
    <location>
        <begin position="32"/>
        <end position="149"/>
    </location>
</feature>
<name>A0ABT4SSG3_9ACTN</name>
<gene>
    <name evidence="2" type="ORF">OUY24_06210</name>
</gene>
<evidence type="ECO:0000313" key="3">
    <source>
        <dbReference type="Proteomes" id="UP001212498"/>
    </source>
</evidence>
<proteinExistence type="predicted"/>
<comment type="caution">
    <text evidence="2">The sequence shown here is derived from an EMBL/GenBank/DDBJ whole genome shotgun (WGS) entry which is preliminary data.</text>
</comment>
<reference evidence="2 3" key="1">
    <citation type="submission" date="2022-11" db="EMBL/GenBank/DDBJ databases">
        <title>Nonomuraea corallina sp. nov., a new species of the genus Nonomuraea isolated from sea side sediment in Thai sea.</title>
        <authorList>
            <person name="Ngamcharungchit C."/>
            <person name="Matsumoto A."/>
            <person name="Suriyachadkun C."/>
            <person name="Panbangred W."/>
            <person name="Inahashi Y."/>
            <person name="Intra B."/>
        </authorList>
    </citation>
    <scope>NUCLEOTIDE SEQUENCE [LARGE SCALE GENOMIC DNA]</scope>
    <source>
        <strain evidence="2 3">DSM 43553</strain>
    </source>
</reference>